<dbReference type="AlphaFoldDB" id="A0AAU9XWS7"/>
<dbReference type="InterPro" id="IPR036388">
    <property type="entry name" value="WH-like_DNA-bd_sf"/>
</dbReference>
<dbReference type="InterPro" id="IPR027417">
    <property type="entry name" value="P-loop_NTPase"/>
</dbReference>
<name>A0AAU9XWS7_9CNID</name>
<dbReference type="EMBL" id="CALNXJ010000074">
    <property type="protein sequence ID" value="CAH3160205.1"/>
    <property type="molecule type" value="Genomic_DNA"/>
</dbReference>
<proteinExistence type="predicted"/>
<protein>
    <submittedName>
        <fullName evidence="1">Uncharacterized protein</fullName>
    </submittedName>
</protein>
<dbReference type="Proteomes" id="UP001159428">
    <property type="component" value="Unassembled WGS sequence"/>
</dbReference>
<gene>
    <name evidence="1" type="ORF">PMEA_00032303</name>
</gene>
<sequence>MDYILDEPKLTFDVTLPPNAVKHVHRWLKYLQGKDIKSNLFKEVSYVTDIWDFTGHYMYSALHPIFFSQRALYILVHNLSKPLDAAAEPCVRQGNAGVKLENSNGETNMENLLSWLATVHGVARATDDPDDDAQHKLPYLCPPVFIVGTHADKPVEDKAVIEKQILERISGMEYGEHVIRPFFYIDNTRRRNLIMKFIQNIRKLRGKHETADGIEKLRQKILEVLSQQPYMGKKILVRWFLFEKVIEALVAKQIYHRNLQQLEHYARKHCFMEDAKEFECMIYFYHDLGIIIKHCSTVVLKVQWLIDLFKQLITIPPFNRQ</sequence>
<evidence type="ECO:0000313" key="1">
    <source>
        <dbReference type="EMBL" id="CAH3160205.1"/>
    </source>
</evidence>
<feature type="non-terminal residue" evidence="1">
    <location>
        <position position="321"/>
    </location>
</feature>
<reference evidence="1 2" key="1">
    <citation type="submission" date="2022-05" db="EMBL/GenBank/DDBJ databases">
        <authorList>
            <consortium name="Genoscope - CEA"/>
            <person name="William W."/>
        </authorList>
    </citation>
    <scope>NUCLEOTIDE SEQUENCE [LARGE SCALE GENOMIC DNA]</scope>
</reference>
<dbReference type="Gene3D" id="3.40.50.300">
    <property type="entry name" value="P-loop containing nucleotide triphosphate hydrolases"/>
    <property type="match status" value="1"/>
</dbReference>
<evidence type="ECO:0000313" key="2">
    <source>
        <dbReference type="Proteomes" id="UP001159428"/>
    </source>
</evidence>
<comment type="caution">
    <text evidence="1">The sequence shown here is derived from an EMBL/GenBank/DDBJ whole genome shotgun (WGS) entry which is preliminary data.</text>
</comment>
<dbReference type="Gene3D" id="1.10.10.10">
    <property type="entry name" value="Winged helix-like DNA-binding domain superfamily/Winged helix DNA-binding domain"/>
    <property type="match status" value="1"/>
</dbReference>
<dbReference type="PANTHER" id="PTHR47508">
    <property type="entry name" value="SAM DOMAIN-CONTAINING PROTEIN-RELATED"/>
    <property type="match status" value="1"/>
</dbReference>
<accession>A0AAU9XWS7</accession>
<keyword evidence="2" id="KW-1185">Reference proteome</keyword>
<organism evidence="1 2">
    <name type="scientific">Pocillopora meandrina</name>
    <dbReference type="NCBI Taxonomy" id="46732"/>
    <lineage>
        <taxon>Eukaryota</taxon>
        <taxon>Metazoa</taxon>
        <taxon>Cnidaria</taxon>
        <taxon>Anthozoa</taxon>
        <taxon>Hexacorallia</taxon>
        <taxon>Scleractinia</taxon>
        <taxon>Astrocoeniina</taxon>
        <taxon>Pocilloporidae</taxon>
        <taxon>Pocillopora</taxon>
    </lineage>
</organism>
<dbReference type="PANTHER" id="PTHR47508:SF1">
    <property type="entry name" value="NON-SPECIFIC SERINE_THREONINE PROTEIN KINASE"/>
    <property type="match status" value="1"/>
</dbReference>